<keyword evidence="4 7" id="KW-0479">Metal-binding</keyword>
<dbReference type="GO" id="GO:0016788">
    <property type="term" value="F:hydrolase activity, acting on ester bonds"/>
    <property type="evidence" value="ECO:0007669"/>
    <property type="project" value="InterPro"/>
</dbReference>
<dbReference type="EMBL" id="QPJS01000006">
    <property type="protein sequence ID" value="RCX01933.1"/>
    <property type="molecule type" value="Genomic_DNA"/>
</dbReference>
<keyword evidence="5" id="KW-0378">Hydrolase</keyword>
<dbReference type="Proteomes" id="UP000253517">
    <property type="component" value="Unassembled WGS sequence"/>
</dbReference>
<evidence type="ECO:0000256" key="4">
    <source>
        <dbReference type="ARBA" id="ARBA00022723"/>
    </source>
</evidence>
<dbReference type="SFLD" id="SFLDG01138">
    <property type="entry name" value="C1.6.2:_Deoxy-d-mannose-octulo"/>
    <property type="match status" value="1"/>
</dbReference>
<keyword evidence="9" id="KW-1185">Reference proteome</keyword>
<dbReference type="Pfam" id="PF08282">
    <property type="entry name" value="Hydrolase_3"/>
    <property type="match status" value="1"/>
</dbReference>
<dbReference type="InterPro" id="IPR050793">
    <property type="entry name" value="CMP-NeuNAc_synthase"/>
</dbReference>
<evidence type="ECO:0000256" key="3">
    <source>
        <dbReference type="ARBA" id="ARBA00011881"/>
    </source>
</evidence>
<gene>
    <name evidence="8" type="ORF">DES35_10632</name>
</gene>
<comment type="similarity">
    <text evidence="2">Belongs to the KdsC family.</text>
</comment>
<dbReference type="Gene3D" id="3.40.50.1000">
    <property type="entry name" value="HAD superfamily/HAD-like"/>
    <property type="match status" value="1"/>
</dbReference>
<dbReference type="SFLD" id="SFLDG01136">
    <property type="entry name" value="C1.6:_Phosphoserine_Phosphatas"/>
    <property type="match status" value="1"/>
</dbReference>
<name>A0A368ZYB9_9FLAO</name>
<comment type="caution">
    <text evidence="8">The sequence shown here is derived from an EMBL/GenBank/DDBJ whole genome shotgun (WGS) entry which is preliminary data.</text>
</comment>
<dbReference type="RefSeq" id="WP_037359704.1">
    <property type="nucleotide sequence ID" value="NZ_BHZF01000001.1"/>
</dbReference>
<evidence type="ECO:0000256" key="6">
    <source>
        <dbReference type="ARBA" id="ARBA00022842"/>
    </source>
</evidence>
<dbReference type="InterPro" id="IPR023214">
    <property type="entry name" value="HAD_sf"/>
</dbReference>
<keyword evidence="6 7" id="KW-0460">Magnesium</keyword>
<feature type="binding site" evidence="7">
    <location>
        <position position="19"/>
    </location>
    <ligand>
        <name>Mg(2+)</name>
        <dbReference type="ChEBI" id="CHEBI:18420"/>
    </ligand>
</feature>
<dbReference type="SUPFAM" id="SSF56784">
    <property type="entry name" value="HAD-like"/>
    <property type="match status" value="1"/>
</dbReference>
<feature type="binding site" evidence="7">
    <location>
        <position position="21"/>
    </location>
    <ligand>
        <name>substrate</name>
    </ligand>
</feature>
<comment type="subunit">
    <text evidence="3">Homotetramer.</text>
</comment>
<dbReference type="PANTHER" id="PTHR21485:SF3">
    <property type="entry name" value="N-ACYLNEURAMINATE CYTIDYLYLTRANSFERASE"/>
    <property type="match status" value="1"/>
</dbReference>
<dbReference type="PIRSF" id="PIRSF006118">
    <property type="entry name" value="KDO8-P_Ptase"/>
    <property type="match status" value="1"/>
</dbReference>
<evidence type="ECO:0000313" key="9">
    <source>
        <dbReference type="Proteomes" id="UP000253517"/>
    </source>
</evidence>
<reference evidence="8 9" key="1">
    <citation type="submission" date="2018-07" db="EMBL/GenBank/DDBJ databases">
        <title>Genomic Encyclopedia of Type Strains, Phase IV (KMG-IV): sequencing the most valuable type-strain genomes for metagenomic binning, comparative biology and taxonomic classification.</title>
        <authorList>
            <person name="Goeker M."/>
        </authorList>
    </citation>
    <scope>NUCLEOTIDE SEQUENCE [LARGE SCALE GENOMIC DNA]</scope>
    <source>
        <strain evidence="8 9">DSM 21410</strain>
    </source>
</reference>
<comment type="cofactor">
    <cofactor evidence="1 7">
        <name>Mg(2+)</name>
        <dbReference type="ChEBI" id="CHEBI:18420"/>
    </cofactor>
</comment>
<accession>A0A368ZYB9</accession>
<dbReference type="InterPro" id="IPR010023">
    <property type="entry name" value="KdsC_fam"/>
</dbReference>
<evidence type="ECO:0000256" key="5">
    <source>
        <dbReference type="ARBA" id="ARBA00022801"/>
    </source>
</evidence>
<feature type="binding site" evidence="7">
    <location>
        <position position="112"/>
    </location>
    <ligand>
        <name>Mg(2+)</name>
        <dbReference type="ChEBI" id="CHEBI:18420"/>
    </ligand>
</feature>
<sequence length="178" mass="20090">MINDFLQLKLQPIKAVLFDADGVLTNGQIIIDSRGEEIKAFHVKDGQFFPFMRYCGFVLGCISGRHSTSLATRMEALKVHFVKTGVKKKSEAYQFFKQTYGLTDEQIVYIGDDINDLKVIKQVGFSVAPADGLVQKYHPVDYICEAKGGEGVLREIFTMLVEAQNLESKLEEFIEKEL</sequence>
<proteinExistence type="inferred from homology"/>
<dbReference type="SFLD" id="SFLDS00003">
    <property type="entry name" value="Haloacid_Dehalogenase"/>
    <property type="match status" value="1"/>
</dbReference>
<evidence type="ECO:0000256" key="7">
    <source>
        <dbReference type="PIRSR" id="PIRSR006118-2"/>
    </source>
</evidence>
<dbReference type="InterPro" id="IPR036412">
    <property type="entry name" value="HAD-like_sf"/>
</dbReference>
<dbReference type="NCBIfam" id="TIGR01670">
    <property type="entry name" value="KdsC-phosphatas"/>
    <property type="match status" value="1"/>
</dbReference>
<dbReference type="GO" id="GO:0046872">
    <property type="term" value="F:metal ion binding"/>
    <property type="evidence" value="ECO:0007669"/>
    <property type="project" value="UniProtKB-KW"/>
</dbReference>
<evidence type="ECO:0000256" key="2">
    <source>
        <dbReference type="ARBA" id="ARBA00005893"/>
    </source>
</evidence>
<protein>
    <submittedName>
        <fullName evidence="8">3-deoxy-D-manno-octulosonate 8-phosphate phosphatase (KDO 8-P phosphatase)</fullName>
    </submittedName>
</protein>
<dbReference type="GO" id="GO:0008781">
    <property type="term" value="F:N-acylneuraminate cytidylyltransferase activity"/>
    <property type="evidence" value="ECO:0007669"/>
    <property type="project" value="TreeGrafter"/>
</dbReference>
<dbReference type="AlphaFoldDB" id="A0A368ZYB9"/>
<dbReference type="PANTHER" id="PTHR21485">
    <property type="entry name" value="HAD SUPERFAMILY MEMBERS CMAS AND KDSC"/>
    <property type="match status" value="1"/>
</dbReference>
<evidence type="ECO:0000313" key="8">
    <source>
        <dbReference type="EMBL" id="RCX01933.1"/>
    </source>
</evidence>
<organism evidence="8 9">
    <name type="scientific">Schleiferia thermophila</name>
    <dbReference type="NCBI Taxonomy" id="884107"/>
    <lineage>
        <taxon>Bacteria</taxon>
        <taxon>Pseudomonadati</taxon>
        <taxon>Bacteroidota</taxon>
        <taxon>Flavobacteriia</taxon>
        <taxon>Flavobacteriales</taxon>
        <taxon>Schleiferiaceae</taxon>
        <taxon>Schleiferia</taxon>
    </lineage>
</organism>
<evidence type="ECO:0000256" key="1">
    <source>
        <dbReference type="ARBA" id="ARBA00001946"/>
    </source>
</evidence>